<dbReference type="OrthoDB" id="9812295at2"/>
<sequence length="194" mass="20745">MSDPIRILGLSGSLRRASLNTALLRAAGELLPGGAALEIHPLHDLPFFNEDVEAEGLPEPVQALKTKIAAADALLLAVPEYNYSIAPALKNALDWASRPYGASVLVGKPVAILGASAGMGTVRAQLHLRDVAITTGLHVLNQPEIFVGRAAEKFDADLHLADEPTREILARMLRRLVRWTRAIQASAPIRESAA</sequence>
<dbReference type="Proteomes" id="UP000196655">
    <property type="component" value="Unassembled WGS sequence"/>
</dbReference>
<comment type="caution">
    <text evidence="2">The sequence shown here is derived from an EMBL/GenBank/DDBJ whole genome shotgun (WGS) entry which is preliminary data.</text>
</comment>
<evidence type="ECO:0000313" key="2">
    <source>
        <dbReference type="EMBL" id="OWJ67560.1"/>
    </source>
</evidence>
<proteinExistence type="predicted"/>
<evidence type="ECO:0000259" key="1">
    <source>
        <dbReference type="Pfam" id="PF03358"/>
    </source>
</evidence>
<dbReference type="PANTHER" id="PTHR30543:SF21">
    <property type="entry name" value="NAD(P)H-DEPENDENT FMN REDUCTASE LOT6"/>
    <property type="match status" value="1"/>
</dbReference>
<dbReference type="Pfam" id="PF03358">
    <property type="entry name" value="FMN_red"/>
    <property type="match status" value="1"/>
</dbReference>
<dbReference type="STRING" id="1122125.GCA_000423185_00188"/>
<protein>
    <submittedName>
        <fullName evidence="2">NADPH-dependent FMN reductase</fullName>
    </submittedName>
</protein>
<evidence type="ECO:0000313" key="3">
    <source>
        <dbReference type="Proteomes" id="UP000196655"/>
    </source>
</evidence>
<dbReference type="GO" id="GO:0010181">
    <property type="term" value="F:FMN binding"/>
    <property type="evidence" value="ECO:0007669"/>
    <property type="project" value="TreeGrafter"/>
</dbReference>
<dbReference type="GO" id="GO:0016491">
    <property type="term" value="F:oxidoreductase activity"/>
    <property type="evidence" value="ECO:0007669"/>
    <property type="project" value="InterPro"/>
</dbReference>
<dbReference type="RefSeq" id="WP_088150699.1">
    <property type="nucleotide sequence ID" value="NZ_NHON01000012.1"/>
</dbReference>
<dbReference type="InterPro" id="IPR005025">
    <property type="entry name" value="FMN_Rdtase-like_dom"/>
</dbReference>
<dbReference type="AlphaFoldDB" id="A0A211ZQN3"/>
<name>A0A211ZQN3_9PROT</name>
<gene>
    <name evidence="2" type="ORF">BWR60_09145</name>
</gene>
<accession>A0A211ZQN3</accession>
<dbReference type="GO" id="GO:0005829">
    <property type="term" value="C:cytosol"/>
    <property type="evidence" value="ECO:0007669"/>
    <property type="project" value="TreeGrafter"/>
</dbReference>
<dbReference type="EMBL" id="NHON01000012">
    <property type="protein sequence ID" value="OWJ67560.1"/>
    <property type="molecule type" value="Genomic_DNA"/>
</dbReference>
<reference evidence="3" key="1">
    <citation type="submission" date="2017-05" db="EMBL/GenBank/DDBJ databases">
        <authorList>
            <person name="Macchi M."/>
            <person name="Festa S."/>
            <person name="Coppotelli B.M."/>
            <person name="Morelli I.S."/>
        </authorList>
    </citation>
    <scope>NUCLEOTIDE SEQUENCE [LARGE SCALE GENOMIC DNA]</scope>
    <source>
        <strain evidence="3">I</strain>
    </source>
</reference>
<dbReference type="InterPro" id="IPR029039">
    <property type="entry name" value="Flavoprotein-like_sf"/>
</dbReference>
<dbReference type="PANTHER" id="PTHR30543">
    <property type="entry name" value="CHROMATE REDUCTASE"/>
    <property type="match status" value="1"/>
</dbReference>
<dbReference type="Gene3D" id="3.40.50.360">
    <property type="match status" value="1"/>
</dbReference>
<dbReference type="InterPro" id="IPR050712">
    <property type="entry name" value="NAD(P)H-dep_reductase"/>
</dbReference>
<dbReference type="SUPFAM" id="SSF52218">
    <property type="entry name" value="Flavoproteins"/>
    <property type="match status" value="1"/>
</dbReference>
<feature type="domain" description="NADPH-dependent FMN reductase-like" evidence="1">
    <location>
        <begin position="6"/>
        <end position="151"/>
    </location>
</feature>
<keyword evidence="3" id="KW-1185">Reference proteome</keyword>
<organism evidence="2 3">
    <name type="scientific">Inquilinus limosus</name>
    <dbReference type="NCBI Taxonomy" id="171674"/>
    <lineage>
        <taxon>Bacteria</taxon>
        <taxon>Pseudomonadati</taxon>
        <taxon>Pseudomonadota</taxon>
        <taxon>Alphaproteobacteria</taxon>
        <taxon>Rhodospirillales</taxon>
        <taxon>Rhodospirillaceae</taxon>
        <taxon>Inquilinus</taxon>
    </lineage>
</organism>